<sequence>VAVLEEERRRAAAAKQVENEAKTDENKTKRSPDWLSSKTDNELNMNNILKKETQDSSMGNLDLGLCLKGHDGSHNSVGEKVDQVKPASLTGFWAIG</sequence>
<feature type="region of interest" description="Disordered" evidence="1">
    <location>
        <begin position="1"/>
        <end position="55"/>
    </location>
</feature>
<gene>
    <name evidence="2" type="ORF">Gorai_022568</name>
</gene>
<proteinExistence type="predicted"/>
<feature type="compositionally biased region" description="Basic and acidic residues" evidence="1">
    <location>
        <begin position="1"/>
        <end position="10"/>
    </location>
</feature>
<feature type="compositionally biased region" description="Basic and acidic residues" evidence="1">
    <location>
        <begin position="17"/>
        <end position="32"/>
    </location>
</feature>
<name>A0A7J8NU33_GOSRA</name>
<protein>
    <submittedName>
        <fullName evidence="2">Uncharacterized protein</fullName>
    </submittedName>
</protein>
<evidence type="ECO:0000313" key="3">
    <source>
        <dbReference type="Proteomes" id="UP000593578"/>
    </source>
</evidence>
<feature type="non-terminal residue" evidence="2">
    <location>
        <position position="96"/>
    </location>
</feature>
<organism evidence="2 3">
    <name type="scientific">Gossypium raimondii</name>
    <name type="common">Peruvian cotton</name>
    <name type="synonym">Gossypium klotzschianum subsp. raimondii</name>
    <dbReference type="NCBI Taxonomy" id="29730"/>
    <lineage>
        <taxon>Eukaryota</taxon>
        <taxon>Viridiplantae</taxon>
        <taxon>Streptophyta</taxon>
        <taxon>Embryophyta</taxon>
        <taxon>Tracheophyta</taxon>
        <taxon>Spermatophyta</taxon>
        <taxon>Magnoliopsida</taxon>
        <taxon>eudicotyledons</taxon>
        <taxon>Gunneridae</taxon>
        <taxon>Pentapetalae</taxon>
        <taxon>rosids</taxon>
        <taxon>malvids</taxon>
        <taxon>Malvales</taxon>
        <taxon>Malvaceae</taxon>
        <taxon>Malvoideae</taxon>
        <taxon>Gossypium</taxon>
    </lineage>
</organism>
<dbReference type="AlphaFoldDB" id="A0A7J8NU33"/>
<dbReference type="Proteomes" id="UP000593578">
    <property type="component" value="Unassembled WGS sequence"/>
</dbReference>
<dbReference type="EMBL" id="JABEZZ010000002">
    <property type="protein sequence ID" value="MBA0580344.1"/>
    <property type="molecule type" value="Genomic_DNA"/>
</dbReference>
<evidence type="ECO:0000256" key="1">
    <source>
        <dbReference type="SAM" id="MobiDB-lite"/>
    </source>
</evidence>
<reference evidence="2 3" key="1">
    <citation type="journal article" date="2019" name="Genome Biol. Evol.">
        <title>Insights into the evolution of the New World diploid cottons (Gossypium, subgenus Houzingenia) based on genome sequencing.</title>
        <authorList>
            <person name="Grover C.E."/>
            <person name="Arick M.A. 2nd"/>
            <person name="Thrash A."/>
            <person name="Conover J.L."/>
            <person name="Sanders W.S."/>
            <person name="Peterson D.G."/>
            <person name="Frelichowski J.E."/>
            <person name="Scheffler J.A."/>
            <person name="Scheffler B.E."/>
            <person name="Wendel J.F."/>
        </authorList>
    </citation>
    <scope>NUCLEOTIDE SEQUENCE [LARGE SCALE GENOMIC DNA]</scope>
    <source>
        <strain evidence="2">8</strain>
        <tissue evidence="2">Leaf</tissue>
    </source>
</reference>
<evidence type="ECO:0000313" key="2">
    <source>
        <dbReference type="EMBL" id="MBA0580344.1"/>
    </source>
</evidence>
<accession>A0A7J8NU33</accession>
<feature type="compositionally biased region" description="Polar residues" evidence="1">
    <location>
        <begin position="34"/>
        <end position="47"/>
    </location>
</feature>
<comment type="caution">
    <text evidence="2">The sequence shown here is derived from an EMBL/GenBank/DDBJ whole genome shotgun (WGS) entry which is preliminary data.</text>
</comment>